<evidence type="ECO:0000313" key="3">
    <source>
        <dbReference type="Proteomes" id="UP000735302"/>
    </source>
</evidence>
<feature type="region of interest" description="Disordered" evidence="1">
    <location>
        <begin position="628"/>
        <end position="996"/>
    </location>
</feature>
<evidence type="ECO:0000256" key="1">
    <source>
        <dbReference type="SAM" id="MobiDB-lite"/>
    </source>
</evidence>
<sequence length="1086" mass="120430">MPLRSNDNSLKTMYKSKQEREGQASIASRRKSVRMERKQQREKEIDKRRMLTEMSPVVDYLEDTLNNETIQSSPKTRSRTSKFRSSAKTQANPKDPHVLSLRERLQVWREEKQKQQEMKKKHQPPAFIVKNIEHTSDFTLYREDPKNKKKLPKLEMNLNFAKAEKPAQHNRKDVAGPKQTTAFIKKDESQQKSNNVKSKAMAATKSLRVTRQTVKSDKQSGNTDDTARVLARGAKSPSGLRSAAQMNKPKSKLVRGDLHSRLTASAAAKMHETTGKPKDFLRSKSHGITRTSQAQAKQEKAGGGLRSSHAAKTTLKHSISHMSMSNQSQMTQRSVLSSATSDTDSEIRSGVGLESPAKRPRRSAAKTALDEDMMAEDQSTEISSTEDNLQGKETIKKDTQQRNSIAMTAAPSGGEMSQSDDYNSSIHDMEDNRSVRKTRQSVFNHTTEREDNFDLDGRLEMVSSMRMDFSNQEQMCVNSSNKVDAVNIVNIKSTPGRKSRRSSALTSLTEGIIEKAEIPDRKFRHFVGINTSDNKEEQTNADHHVNEPERNPEEASINEELLKHSRLRNTLAKDLQQGILPEANCLTTQNLVTENLVLRRSSRKSTAQGTTWISSEDEQFSVYGQKKFTPHRKLSRPNVGTPASVGKASTGSVATAVGQCESETSNTSSLIIPFPNGSGQDSISHKNDQSKVTAKKRSRRSVVGDKNEKENKANTPSVKSLTPLDLAGAPSVDEQEAAEQPVRAKPNKHSRRSVKGLPAEEQSDSRSSSVNTPGRRTCRSVISISVKEQLNPTMTPLQSRKTAVKEPTKFDEEEPMKATPNKHSRYSVRKLPAEELSDSSSSPVNTPGKKSHVPDSVKEQLKPSATPLQDGKTAVKEPAKFDEEEQREVKHFHNGKEQSDLVEDDVETQASLGTGNASQLSKQQSEMSPEVGYNLRRSSGYNLGGSHRKSGRKILKSARRQSRIRAKSLARPINSSSPRPKRSRGSSTVVSVSEEGTSNWKGANVFDEVVTPNSSFAENKVPGSDTRANRRSLRRSVITGHAGSGDETVPKNSAYRLAKPISQEKTSIPLQELAVEKVEGETSYIE</sequence>
<dbReference type="Proteomes" id="UP000735302">
    <property type="component" value="Unassembled WGS sequence"/>
</dbReference>
<dbReference type="AlphaFoldDB" id="A0AAV4BKZ3"/>
<feature type="compositionally biased region" description="Acidic residues" evidence="1">
    <location>
        <begin position="370"/>
        <end position="379"/>
    </location>
</feature>
<feature type="compositionally biased region" description="Basic and acidic residues" evidence="1">
    <location>
        <begin position="269"/>
        <end position="282"/>
    </location>
</feature>
<feature type="region of interest" description="Disordered" evidence="1">
    <location>
        <begin position="187"/>
        <end position="227"/>
    </location>
</feature>
<evidence type="ECO:0000313" key="2">
    <source>
        <dbReference type="EMBL" id="GFO19592.1"/>
    </source>
</evidence>
<feature type="region of interest" description="Disordered" evidence="1">
    <location>
        <begin position="62"/>
        <end position="95"/>
    </location>
</feature>
<feature type="region of interest" description="Disordered" evidence="1">
    <location>
        <begin position="268"/>
        <end position="310"/>
    </location>
</feature>
<feature type="compositionally biased region" description="Low complexity" evidence="1">
    <location>
        <begin position="985"/>
        <end position="996"/>
    </location>
</feature>
<comment type="caution">
    <text evidence="2">The sequence shown here is derived from an EMBL/GenBank/DDBJ whole genome shotgun (WGS) entry which is preliminary data.</text>
</comment>
<feature type="region of interest" description="Disordered" evidence="1">
    <location>
        <begin position="322"/>
        <end position="438"/>
    </location>
</feature>
<dbReference type="EMBL" id="BLXT01005065">
    <property type="protein sequence ID" value="GFO19592.1"/>
    <property type="molecule type" value="Genomic_DNA"/>
</dbReference>
<feature type="compositionally biased region" description="Polar residues" evidence="1">
    <location>
        <begin position="286"/>
        <end position="296"/>
    </location>
</feature>
<reference evidence="2 3" key="1">
    <citation type="journal article" date="2021" name="Elife">
        <title>Chloroplast acquisition without the gene transfer in kleptoplastic sea slugs, Plakobranchus ocellatus.</title>
        <authorList>
            <person name="Maeda T."/>
            <person name="Takahashi S."/>
            <person name="Yoshida T."/>
            <person name="Shimamura S."/>
            <person name="Takaki Y."/>
            <person name="Nagai Y."/>
            <person name="Toyoda A."/>
            <person name="Suzuki Y."/>
            <person name="Arimoto A."/>
            <person name="Ishii H."/>
            <person name="Satoh N."/>
            <person name="Nishiyama T."/>
            <person name="Hasebe M."/>
            <person name="Maruyama T."/>
            <person name="Minagawa J."/>
            <person name="Obokata J."/>
            <person name="Shigenobu S."/>
        </authorList>
    </citation>
    <scope>NUCLEOTIDE SEQUENCE [LARGE SCALE GENOMIC DNA]</scope>
</reference>
<feature type="compositionally biased region" description="Polar residues" evidence="1">
    <location>
        <begin position="322"/>
        <end position="342"/>
    </location>
</feature>
<feature type="region of interest" description="Disordered" evidence="1">
    <location>
        <begin position="532"/>
        <end position="555"/>
    </location>
</feature>
<feature type="region of interest" description="Disordered" evidence="1">
    <location>
        <begin position="1015"/>
        <end position="1051"/>
    </location>
</feature>
<feature type="compositionally biased region" description="Basic and acidic residues" evidence="1">
    <location>
        <begin position="852"/>
        <end position="861"/>
    </location>
</feature>
<feature type="compositionally biased region" description="Polar residues" evidence="1">
    <location>
        <begin position="415"/>
        <end position="426"/>
    </location>
</feature>
<feature type="compositionally biased region" description="Basic and acidic residues" evidence="1">
    <location>
        <begin position="873"/>
        <end position="899"/>
    </location>
</feature>
<feature type="compositionally biased region" description="Polar residues" evidence="1">
    <location>
        <begin position="765"/>
        <end position="801"/>
    </location>
</feature>
<name>A0AAV4BKZ3_9GAST</name>
<feature type="compositionally biased region" description="Polar residues" evidence="1">
    <location>
        <begin position="1"/>
        <end position="11"/>
    </location>
</feature>
<feature type="compositionally biased region" description="Basic and acidic residues" evidence="1">
    <location>
        <begin position="33"/>
        <end position="50"/>
    </location>
</feature>
<gene>
    <name evidence="2" type="ORF">PoB_004609700</name>
</gene>
<feature type="compositionally biased region" description="Basic and acidic residues" evidence="1">
    <location>
        <begin position="389"/>
        <end position="400"/>
    </location>
</feature>
<feature type="compositionally biased region" description="Basic residues" evidence="1">
    <location>
        <begin position="946"/>
        <end position="968"/>
    </location>
</feature>
<feature type="compositionally biased region" description="Basic and acidic residues" evidence="1">
    <location>
        <begin position="533"/>
        <end position="553"/>
    </location>
</feature>
<protein>
    <recommendedName>
        <fullName evidence="4">Shugoshin C-terminal domain-containing protein</fullName>
    </recommendedName>
</protein>
<keyword evidence="3" id="KW-1185">Reference proteome</keyword>
<feature type="compositionally biased region" description="Polar residues" evidence="1">
    <location>
        <begin position="908"/>
        <end position="927"/>
    </location>
</feature>
<organism evidence="2 3">
    <name type="scientific">Plakobranchus ocellatus</name>
    <dbReference type="NCBI Taxonomy" id="259542"/>
    <lineage>
        <taxon>Eukaryota</taxon>
        <taxon>Metazoa</taxon>
        <taxon>Spiralia</taxon>
        <taxon>Lophotrochozoa</taxon>
        <taxon>Mollusca</taxon>
        <taxon>Gastropoda</taxon>
        <taxon>Heterobranchia</taxon>
        <taxon>Euthyneura</taxon>
        <taxon>Panpulmonata</taxon>
        <taxon>Sacoglossa</taxon>
        <taxon>Placobranchoidea</taxon>
        <taxon>Plakobranchidae</taxon>
        <taxon>Plakobranchus</taxon>
    </lineage>
</organism>
<proteinExistence type="predicted"/>
<feature type="non-terminal residue" evidence="2">
    <location>
        <position position="1086"/>
    </location>
</feature>
<feature type="region of interest" description="Disordered" evidence="1">
    <location>
        <begin position="1"/>
        <end position="50"/>
    </location>
</feature>
<feature type="compositionally biased region" description="Basic residues" evidence="1">
    <location>
        <begin position="745"/>
        <end position="754"/>
    </location>
</feature>
<accession>A0AAV4BKZ3</accession>
<feature type="compositionally biased region" description="Polar residues" evidence="1">
    <location>
        <begin position="207"/>
        <end position="224"/>
    </location>
</feature>
<evidence type="ECO:0008006" key="4">
    <source>
        <dbReference type="Google" id="ProtNLM"/>
    </source>
</evidence>
<feature type="compositionally biased region" description="Basic and acidic residues" evidence="1">
    <location>
        <begin position="702"/>
        <end position="712"/>
    </location>
</feature>
<feature type="compositionally biased region" description="Polar residues" evidence="1">
    <location>
        <begin position="661"/>
        <end position="670"/>
    </location>
</feature>